<dbReference type="PROSITE" id="PS51257">
    <property type="entry name" value="PROKAR_LIPOPROTEIN"/>
    <property type="match status" value="1"/>
</dbReference>
<evidence type="ECO:0008006" key="4">
    <source>
        <dbReference type="Google" id="ProtNLM"/>
    </source>
</evidence>
<dbReference type="Proteomes" id="UP000723714">
    <property type="component" value="Unassembled WGS sequence"/>
</dbReference>
<feature type="transmembrane region" description="Helical" evidence="1">
    <location>
        <begin position="117"/>
        <end position="140"/>
    </location>
</feature>
<evidence type="ECO:0000313" key="3">
    <source>
        <dbReference type="Proteomes" id="UP000723714"/>
    </source>
</evidence>
<protein>
    <recommendedName>
        <fullName evidence="4">ABC-2 family transporter</fullName>
    </recommendedName>
</protein>
<dbReference type="EMBL" id="JABACJ020000018">
    <property type="protein sequence ID" value="MBU3877403.1"/>
    <property type="molecule type" value="Genomic_DNA"/>
</dbReference>
<evidence type="ECO:0000313" key="2">
    <source>
        <dbReference type="EMBL" id="MBU3877403.1"/>
    </source>
</evidence>
<feature type="transmembrane region" description="Helical" evidence="1">
    <location>
        <begin position="193"/>
        <end position="214"/>
    </location>
</feature>
<feature type="transmembrane region" description="Helical" evidence="1">
    <location>
        <begin position="47"/>
        <end position="76"/>
    </location>
</feature>
<name>A0ABS6D7F7_9FIRM</name>
<evidence type="ECO:0000256" key="1">
    <source>
        <dbReference type="SAM" id="Phobius"/>
    </source>
</evidence>
<dbReference type="RefSeq" id="WP_216243806.1">
    <property type="nucleotide sequence ID" value="NZ_JABACJ020000018.1"/>
</dbReference>
<keyword evidence="1" id="KW-0812">Transmembrane</keyword>
<sequence length="268" mass="29505">MLGKLIKYDLKYGVRIFIVLHFVLLCACTLGRFFVMERIDFSAPVNTIISALIVFMSVLILLFTAVCFGITALIAVRFYKNLFTDEGYLTWTIPATPTQHLTAKIISGVIWECGNLLLCYLGLWILFSGSNVTTAYAVIAEKVAQSLGGLAISQFGLTCLFYGLLGTIGSVIIIYLCICIGQLFPGHRVMCSIVVYFILTAVTQLLTFAFMFAFNIAPGTTNYALMTEGDATQYLLTAFRISAIMAVLQAIAGYIGVHYIMHKKVNLS</sequence>
<keyword evidence="3" id="KW-1185">Reference proteome</keyword>
<keyword evidence="1" id="KW-1133">Transmembrane helix</keyword>
<accession>A0ABS6D7F7</accession>
<comment type="caution">
    <text evidence="2">The sequence shown here is derived from an EMBL/GenBank/DDBJ whole genome shotgun (WGS) entry which is preliminary data.</text>
</comment>
<feature type="transmembrane region" description="Helical" evidence="1">
    <location>
        <begin position="12"/>
        <end position="35"/>
    </location>
</feature>
<keyword evidence="1" id="KW-0472">Membrane</keyword>
<feature type="transmembrane region" description="Helical" evidence="1">
    <location>
        <begin position="234"/>
        <end position="257"/>
    </location>
</feature>
<organism evidence="2 3">
    <name type="scientific">Faecalicatena faecalis</name>
    <dbReference type="NCBI Taxonomy" id="2726362"/>
    <lineage>
        <taxon>Bacteria</taxon>
        <taxon>Bacillati</taxon>
        <taxon>Bacillota</taxon>
        <taxon>Clostridia</taxon>
        <taxon>Lachnospirales</taxon>
        <taxon>Lachnospiraceae</taxon>
        <taxon>Faecalicatena</taxon>
    </lineage>
</organism>
<gene>
    <name evidence="2" type="ORF">HGO97_016480</name>
</gene>
<feature type="transmembrane region" description="Helical" evidence="1">
    <location>
        <begin position="160"/>
        <end position="181"/>
    </location>
</feature>
<reference evidence="2 3" key="1">
    <citation type="submission" date="2021-06" db="EMBL/GenBank/DDBJ databases">
        <title>Faecalicatena sp. nov. isolated from porcine feces.</title>
        <authorList>
            <person name="Oh B.S."/>
            <person name="Lee J.H."/>
        </authorList>
    </citation>
    <scope>NUCLEOTIDE SEQUENCE [LARGE SCALE GENOMIC DNA]</scope>
    <source>
        <strain evidence="2 3">AGMB00832</strain>
    </source>
</reference>
<proteinExistence type="predicted"/>